<evidence type="ECO:0000313" key="1">
    <source>
        <dbReference type="EMBL" id="RDX78273.1"/>
    </source>
</evidence>
<keyword evidence="2" id="KW-1185">Reference proteome</keyword>
<proteinExistence type="predicted"/>
<name>A0A371FJH2_MUCPR</name>
<dbReference type="AlphaFoldDB" id="A0A371FJH2"/>
<gene>
    <name evidence="1" type="ORF">CR513_41469</name>
</gene>
<feature type="non-terminal residue" evidence="1">
    <location>
        <position position="1"/>
    </location>
</feature>
<reference evidence="1" key="1">
    <citation type="submission" date="2018-05" db="EMBL/GenBank/DDBJ databases">
        <title>Draft genome of Mucuna pruriens seed.</title>
        <authorList>
            <person name="Nnadi N.E."/>
            <person name="Vos R."/>
            <person name="Hasami M.H."/>
            <person name="Devisetty U.K."/>
            <person name="Aguiy J.C."/>
        </authorList>
    </citation>
    <scope>NUCLEOTIDE SEQUENCE [LARGE SCALE GENOMIC DNA]</scope>
    <source>
        <strain evidence="1">JCA_2017</strain>
    </source>
</reference>
<organism evidence="1 2">
    <name type="scientific">Mucuna pruriens</name>
    <name type="common">Velvet bean</name>
    <name type="synonym">Dolichos pruriens</name>
    <dbReference type="NCBI Taxonomy" id="157652"/>
    <lineage>
        <taxon>Eukaryota</taxon>
        <taxon>Viridiplantae</taxon>
        <taxon>Streptophyta</taxon>
        <taxon>Embryophyta</taxon>
        <taxon>Tracheophyta</taxon>
        <taxon>Spermatophyta</taxon>
        <taxon>Magnoliopsida</taxon>
        <taxon>eudicotyledons</taxon>
        <taxon>Gunneridae</taxon>
        <taxon>Pentapetalae</taxon>
        <taxon>rosids</taxon>
        <taxon>fabids</taxon>
        <taxon>Fabales</taxon>
        <taxon>Fabaceae</taxon>
        <taxon>Papilionoideae</taxon>
        <taxon>50 kb inversion clade</taxon>
        <taxon>NPAAA clade</taxon>
        <taxon>indigoferoid/millettioid clade</taxon>
        <taxon>Phaseoleae</taxon>
        <taxon>Mucuna</taxon>
    </lineage>
</organism>
<comment type="caution">
    <text evidence="1">The sequence shown here is derived from an EMBL/GenBank/DDBJ whole genome shotgun (WGS) entry which is preliminary data.</text>
</comment>
<dbReference type="OrthoDB" id="1937476at2759"/>
<dbReference type="EMBL" id="QJKJ01008912">
    <property type="protein sequence ID" value="RDX78273.1"/>
    <property type="molecule type" value="Genomic_DNA"/>
</dbReference>
<dbReference type="Proteomes" id="UP000257109">
    <property type="component" value="Unassembled WGS sequence"/>
</dbReference>
<evidence type="ECO:0000313" key="2">
    <source>
        <dbReference type="Proteomes" id="UP000257109"/>
    </source>
</evidence>
<accession>A0A371FJH2</accession>
<protein>
    <submittedName>
        <fullName evidence="1">Uncharacterized protein</fullName>
    </submittedName>
</protein>
<sequence>MTFERKRYVRSIMTIQADTTCPHNLVISFSDADYEGLLELSLVECKGTLIGFVIEQVEIRGIVELRTTFSVGPNAKTITIKFTIVNVEASYNIILGRLTLNKL</sequence>